<name>A0ACC3B6V2_9EURO</name>
<organism evidence="1 2">
    <name type="scientific">Aspergillus melleus</name>
    <dbReference type="NCBI Taxonomy" id="138277"/>
    <lineage>
        <taxon>Eukaryota</taxon>
        <taxon>Fungi</taxon>
        <taxon>Dikarya</taxon>
        <taxon>Ascomycota</taxon>
        <taxon>Pezizomycotina</taxon>
        <taxon>Eurotiomycetes</taxon>
        <taxon>Eurotiomycetidae</taxon>
        <taxon>Eurotiales</taxon>
        <taxon>Aspergillaceae</taxon>
        <taxon>Aspergillus</taxon>
        <taxon>Aspergillus subgen. Circumdati</taxon>
    </lineage>
</organism>
<protein>
    <submittedName>
        <fullName evidence="1">Uncharacterized protein</fullName>
    </submittedName>
</protein>
<dbReference type="EMBL" id="JAOPJF010000019">
    <property type="protein sequence ID" value="KAK1146171.1"/>
    <property type="molecule type" value="Genomic_DNA"/>
</dbReference>
<proteinExistence type="predicted"/>
<evidence type="ECO:0000313" key="2">
    <source>
        <dbReference type="Proteomes" id="UP001177260"/>
    </source>
</evidence>
<keyword evidence="2" id="KW-1185">Reference proteome</keyword>
<gene>
    <name evidence="1" type="ORF">N8T08_003261</name>
</gene>
<evidence type="ECO:0000313" key="1">
    <source>
        <dbReference type="EMBL" id="KAK1146171.1"/>
    </source>
</evidence>
<sequence length="444" mass="50001">MTRLFGPSKRALKYSGHSSLADLNDIVDADIYDPEANPDGIVNLGTTMNPLMLDMLTEFTEKKYRLDPKLGRPAPLPLSKKRTYTSSANNYNFSTGSPKLRTTVADLLNRHFSPSHPIDQRNVVCSNGLNGLINSLIYTLTDENESVLMPTPAYSMLVDVSRKRNGVKCAVADVEDIDQFSASAIDDLLATFSSAIEEAQAQGNPVKVIMMCNPHNPVGRCYDAEVMRAILRFCHQRGLHLVVDEIYALSAFGETFNSALSLDEMPTDNVHVLYGISKDWGFSGLRMGFMISYNEHVITTLKQAVGRLTRFSYLSEDFFISFMSDHAFIDEVYIPTLRQRLIATRTKAIRFLTAYKIPYIPSTAGYYLWIDLSRWTNVFKGRDSETPDIQLVRQMVKHGVFVQPNKAFISKEKGRFRIGFSRDTVTLNEGLDRLRRALGEVESI</sequence>
<comment type="caution">
    <text evidence="1">The sequence shown here is derived from an EMBL/GenBank/DDBJ whole genome shotgun (WGS) entry which is preliminary data.</text>
</comment>
<dbReference type="Proteomes" id="UP001177260">
    <property type="component" value="Unassembled WGS sequence"/>
</dbReference>
<reference evidence="1 2" key="1">
    <citation type="journal article" date="2023" name="ACS Omega">
        <title>Identification of the Neoaspergillic Acid Biosynthesis Gene Cluster by Establishing an In Vitro CRISPR-Ribonucleoprotein Genetic System in Aspergillus melleus.</title>
        <authorList>
            <person name="Yuan B."/>
            <person name="Grau M.F."/>
            <person name="Murata R.M."/>
            <person name="Torok T."/>
            <person name="Venkateswaran K."/>
            <person name="Stajich J.E."/>
            <person name="Wang C.C.C."/>
        </authorList>
    </citation>
    <scope>NUCLEOTIDE SEQUENCE [LARGE SCALE GENOMIC DNA]</scope>
    <source>
        <strain evidence="1 2">IMV 1140</strain>
    </source>
</reference>
<accession>A0ACC3B6V2</accession>